<evidence type="ECO:0000256" key="1">
    <source>
        <dbReference type="SAM" id="SignalP"/>
    </source>
</evidence>
<evidence type="ECO:0000313" key="3">
    <source>
        <dbReference type="Proteomes" id="UP000197098"/>
    </source>
</evidence>
<sequence length="166" mass="18078">MNKYIFLLLNLLILLITKSAQAGCYFDTKGKTTVTATVDSQKPFEVLNNTEQSLIRSMMASMSGNIYSRCDDDSSHTGTTQIIIGGIGPYYQEEDPEGGTLFAATNDKNSGLAYSLKIIGQNSGLGGPVKNSGTIFSGSKEQLDGEIWNVYIRLWHLGVIIIINTK</sequence>
<feature type="chain" id="PRO_5013077660" description="Fimbrial protein" evidence="1">
    <location>
        <begin position="23"/>
        <end position="166"/>
    </location>
</feature>
<evidence type="ECO:0008006" key="4">
    <source>
        <dbReference type="Google" id="ProtNLM"/>
    </source>
</evidence>
<organism evidence="2 3">
    <name type="scientific">Kluyvera genomosp. 3</name>
    <dbReference type="NCBI Taxonomy" id="2774055"/>
    <lineage>
        <taxon>Bacteria</taxon>
        <taxon>Pseudomonadati</taxon>
        <taxon>Pseudomonadota</taxon>
        <taxon>Gammaproteobacteria</taxon>
        <taxon>Enterobacterales</taxon>
        <taxon>Enterobacteriaceae</taxon>
        <taxon>Kluyvera</taxon>
    </lineage>
</organism>
<dbReference type="AlphaFoldDB" id="A0A248KIF9"/>
<proteinExistence type="predicted"/>
<keyword evidence="1" id="KW-0732">Signal</keyword>
<dbReference type="EMBL" id="CP022114">
    <property type="protein sequence ID" value="ASG63653.1"/>
    <property type="molecule type" value="Genomic_DNA"/>
</dbReference>
<feature type="signal peptide" evidence="1">
    <location>
        <begin position="1"/>
        <end position="22"/>
    </location>
</feature>
<protein>
    <recommendedName>
        <fullName evidence="4">Fimbrial protein</fullName>
    </recommendedName>
</protein>
<gene>
    <name evidence="2" type="ORF">CEW81_15230</name>
</gene>
<evidence type="ECO:0000313" key="2">
    <source>
        <dbReference type="EMBL" id="ASG63653.1"/>
    </source>
</evidence>
<reference evidence="2 3" key="1">
    <citation type="submission" date="2017-06" db="EMBL/GenBank/DDBJ databases">
        <title>Origin of plasmid-mediated fosfomycin resistance gene fosA3.</title>
        <authorList>
            <person name="Ito R."/>
            <person name="Pacey M.P."/>
            <person name="Doi Y."/>
        </authorList>
    </citation>
    <scope>NUCLEOTIDE SEQUENCE [LARGE SCALE GENOMIC DNA]</scope>
    <source>
        <strain evidence="2 3">YDC799</strain>
    </source>
</reference>
<accession>A0A248KIF9</accession>
<dbReference type="Proteomes" id="UP000197098">
    <property type="component" value="Chromosome"/>
</dbReference>
<name>A0A248KIF9_9ENTR</name>